<dbReference type="EMBL" id="AAPJ01000005">
    <property type="protein sequence ID" value="EAS49340.1"/>
    <property type="molecule type" value="Genomic_DNA"/>
</dbReference>
<sequence>MAKAEHVEWLKDGNVSWNHRRRVVKFKPDLSNLDFNEAILDWLIPDRDSGFFKNFNFSDADLQGANLSGLDFSRSKFSGANLSGADLTQAHFRNAKFNRANLSRVIALGAEFSSADFYGADFRDAQLEGANFAGASVEPLTIPAPQRVQVLETIEQVTPSDAYVSEYGSLAWTQLRRRAPEIREPTYHVVYATNRNIIPMSADISFGCDRSDTLHYGSCQVFVPKSHKVGSIGSPFWKRLYKGDDRLKIRKLVSLDGELHWQIVRENFSRSKISSPPTILIHGYNTDFESAILWAAQIGFDLGLERGVSLFSWPSKGTINGYASDEATVEASKYKLADYILEYIENVGDIGVNIIAHSMGCRCVTGALEIIGYKKPSQLKKINQIILAAADVDQDVMLNLAHHVVLNSGRTTSYICKSDFALSASGWLHSYARVGLLPPIFLFNQIDTIDVGRTEPLGWGHGYVASAKPILNDIFQLIKYSSAPENRFSVEPAIIGGSAHWRLRD</sequence>
<dbReference type="OrthoDB" id="9797755at2"/>
<evidence type="ECO:0000313" key="2">
    <source>
        <dbReference type="Proteomes" id="UP000000321"/>
    </source>
</evidence>
<gene>
    <name evidence="1" type="ORF">SI859A1_02941</name>
</gene>
<organism evidence="1 2">
    <name type="scientific">Aurantimonas manganoxydans (strain ATCC BAA-1229 / DSM 21871 / SI85-9A1)</name>
    <dbReference type="NCBI Taxonomy" id="287752"/>
    <lineage>
        <taxon>Bacteria</taxon>
        <taxon>Pseudomonadati</taxon>
        <taxon>Pseudomonadota</taxon>
        <taxon>Alphaproteobacteria</taxon>
        <taxon>Hyphomicrobiales</taxon>
        <taxon>Aurantimonadaceae</taxon>
        <taxon>Aurantimonas</taxon>
    </lineage>
</organism>
<dbReference type="SUPFAM" id="SSF141571">
    <property type="entry name" value="Pentapeptide repeat-like"/>
    <property type="match status" value="1"/>
</dbReference>
<keyword evidence="2" id="KW-1185">Reference proteome</keyword>
<protein>
    <recommendedName>
        <fullName evidence="3">Alpha/beta hydrolase</fullName>
    </recommendedName>
</protein>
<dbReference type="Pfam" id="PF05990">
    <property type="entry name" value="DUF900"/>
    <property type="match status" value="1"/>
</dbReference>
<accession>Q1YG85</accession>
<name>Q1YG85_AURMS</name>
<dbReference type="Gene3D" id="2.160.20.80">
    <property type="entry name" value="E3 ubiquitin-protein ligase SopA"/>
    <property type="match status" value="1"/>
</dbReference>
<evidence type="ECO:0000313" key="1">
    <source>
        <dbReference type="EMBL" id="EAS49340.1"/>
    </source>
</evidence>
<comment type="caution">
    <text evidence="1">The sequence shown here is derived from an EMBL/GenBank/DDBJ whole genome shotgun (WGS) entry which is preliminary data.</text>
</comment>
<dbReference type="InterPro" id="IPR001646">
    <property type="entry name" value="5peptide_repeat"/>
</dbReference>
<reference evidence="1 2" key="1">
    <citation type="journal article" date="2008" name="Appl. Environ. Microbiol.">
        <title>Genomic insights into Mn(II) oxidation by the marine alphaproteobacterium Aurantimonas sp. strain SI85-9A1.</title>
        <authorList>
            <person name="Dick G.J."/>
            <person name="Podell S."/>
            <person name="Johnson H.A."/>
            <person name="Rivera-Espinoza Y."/>
            <person name="Bernier-Latmani R."/>
            <person name="McCarthy J.K."/>
            <person name="Torpey J.W."/>
            <person name="Clement B.G."/>
            <person name="Gaasterland T."/>
            <person name="Tebo B.M."/>
        </authorList>
    </citation>
    <scope>NUCLEOTIDE SEQUENCE [LARGE SCALE GENOMIC DNA]</scope>
    <source>
        <strain evidence="1 2">SI85-9A1</strain>
    </source>
</reference>
<dbReference type="SUPFAM" id="SSF53474">
    <property type="entry name" value="alpha/beta-Hydrolases"/>
    <property type="match status" value="1"/>
</dbReference>
<dbReference type="InterPro" id="IPR029058">
    <property type="entry name" value="AB_hydrolase_fold"/>
</dbReference>
<dbReference type="BioCyc" id="AURANTIMONAS:SI859A1_02941-MONOMER"/>
<dbReference type="Proteomes" id="UP000000321">
    <property type="component" value="Unassembled WGS sequence"/>
</dbReference>
<dbReference type="InterPro" id="IPR010297">
    <property type="entry name" value="DUF900_hydrolase"/>
</dbReference>
<dbReference type="PANTHER" id="PTHR36513:SF1">
    <property type="entry name" value="TRANSMEMBRANE PROTEIN"/>
    <property type="match status" value="1"/>
</dbReference>
<dbReference type="PANTHER" id="PTHR36513">
    <property type="entry name" value="ABC TRANSMEMBRANE TYPE-1 DOMAIN-CONTAINING PROTEIN"/>
    <property type="match status" value="1"/>
</dbReference>
<dbReference type="Gene3D" id="3.40.50.1820">
    <property type="entry name" value="alpha/beta hydrolase"/>
    <property type="match status" value="1"/>
</dbReference>
<evidence type="ECO:0008006" key="3">
    <source>
        <dbReference type="Google" id="ProtNLM"/>
    </source>
</evidence>
<dbReference type="AlphaFoldDB" id="Q1YG85"/>
<dbReference type="RefSeq" id="WP_009210760.1">
    <property type="nucleotide sequence ID" value="NZ_BBWP01000008.1"/>
</dbReference>
<dbReference type="HOGENOM" id="CLU_527719_0_0_5"/>
<dbReference type="Pfam" id="PF00805">
    <property type="entry name" value="Pentapeptide"/>
    <property type="match status" value="2"/>
</dbReference>
<proteinExistence type="predicted"/>
<dbReference type="ESTHER" id="mobas-q1yg85">
    <property type="family name" value="Duf_900"/>
</dbReference>